<dbReference type="Gene3D" id="3.40.50.300">
    <property type="entry name" value="P-loop containing nucleotide triphosphate hydrolases"/>
    <property type="match status" value="1"/>
</dbReference>
<dbReference type="RefSeq" id="WP_087186759.1">
    <property type="nucleotide sequence ID" value="NZ_DBEYNO010000016.1"/>
</dbReference>
<evidence type="ECO:0000256" key="2">
    <source>
        <dbReference type="ARBA" id="ARBA00022448"/>
    </source>
</evidence>
<dbReference type="STRING" id="1118060.GCA_000311845_00537"/>
<gene>
    <name evidence="8" type="ORF">B5G21_08075</name>
</gene>
<dbReference type="InterPro" id="IPR027417">
    <property type="entry name" value="P-loop_NTPase"/>
</dbReference>
<feature type="domain" description="ABC transporter" evidence="7">
    <location>
        <begin position="2"/>
        <end position="249"/>
    </location>
</feature>
<dbReference type="SMART" id="SM00382">
    <property type="entry name" value="AAA"/>
    <property type="match status" value="1"/>
</dbReference>
<dbReference type="PROSITE" id="PS00211">
    <property type="entry name" value="ABC_TRANSPORTER_1"/>
    <property type="match status" value="1"/>
</dbReference>
<keyword evidence="5 8" id="KW-0067">ATP-binding</keyword>
<dbReference type="InterPro" id="IPR003593">
    <property type="entry name" value="AAA+_ATPase"/>
</dbReference>
<dbReference type="AlphaFoldDB" id="A0A1Y3U4E9"/>
<keyword evidence="6" id="KW-0472">Membrane</keyword>
<evidence type="ECO:0000256" key="6">
    <source>
        <dbReference type="ARBA" id="ARBA00023136"/>
    </source>
</evidence>
<organism evidence="8 9">
    <name type="scientific">Enorma massiliensis</name>
    <dbReference type="NCBI Taxonomy" id="1472761"/>
    <lineage>
        <taxon>Bacteria</taxon>
        <taxon>Bacillati</taxon>
        <taxon>Actinomycetota</taxon>
        <taxon>Coriobacteriia</taxon>
        <taxon>Coriobacteriales</taxon>
        <taxon>Coriobacteriaceae</taxon>
        <taxon>Enorma</taxon>
    </lineage>
</organism>
<dbReference type="InterPro" id="IPR017871">
    <property type="entry name" value="ABC_transporter-like_CS"/>
</dbReference>
<evidence type="ECO:0000256" key="5">
    <source>
        <dbReference type="ARBA" id="ARBA00022840"/>
    </source>
</evidence>
<evidence type="ECO:0000313" key="8">
    <source>
        <dbReference type="EMBL" id="OUN42088.1"/>
    </source>
</evidence>
<protein>
    <submittedName>
        <fullName evidence="8">ABC transporter ATP-binding protein</fullName>
    </submittedName>
</protein>
<evidence type="ECO:0000313" key="9">
    <source>
        <dbReference type="Proteomes" id="UP000196560"/>
    </source>
</evidence>
<dbReference type="Proteomes" id="UP000196560">
    <property type="component" value="Unassembled WGS sequence"/>
</dbReference>
<proteinExistence type="predicted"/>
<dbReference type="InterPro" id="IPR003439">
    <property type="entry name" value="ABC_transporter-like_ATP-bd"/>
</dbReference>
<reference evidence="9" key="1">
    <citation type="submission" date="2017-04" db="EMBL/GenBank/DDBJ databases">
        <title>Function of individual gut microbiota members based on whole genome sequencing of pure cultures obtained from chicken caecum.</title>
        <authorList>
            <person name="Medvecky M."/>
            <person name="Cejkova D."/>
            <person name="Polansky O."/>
            <person name="Karasova D."/>
            <person name="Kubasova T."/>
            <person name="Cizek A."/>
            <person name="Rychlik I."/>
        </authorList>
    </citation>
    <scope>NUCLEOTIDE SEQUENCE [LARGE SCALE GENOMIC DNA]</scope>
    <source>
        <strain evidence="9">An70</strain>
    </source>
</reference>
<keyword evidence="9" id="KW-1185">Reference proteome</keyword>
<evidence type="ECO:0000256" key="3">
    <source>
        <dbReference type="ARBA" id="ARBA00022475"/>
    </source>
</evidence>
<evidence type="ECO:0000259" key="7">
    <source>
        <dbReference type="PROSITE" id="PS50893"/>
    </source>
</evidence>
<comment type="caution">
    <text evidence="8">The sequence shown here is derived from an EMBL/GenBank/DDBJ whole genome shotgun (WGS) entry which is preliminary data.</text>
</comment>
<evidence type="ECO:0000256" key="1">
    <source>
        <dbReference type="ARBA" id="ARBA00004202"/>
    </source>
</evidence>
<dbReference type="GO" id="GO:0016887">
    <property type="term" value="F:ATP hydrolysis activity"/>
    <property type="evidence" value="ECO:0007669"/>
    <property type="project" value="InterPro"/>
</dbReference>
<dbReference type="eggNOG" id="COG1101">
    <property type="taxonomic scope" value="Bacteria"/>
</dbReference>
<dbReference type="PROSITE" id="PS50893">
    <property type="entry name" value="ABC_TRANSPORTER_2"/>
    <property type="match status" value="1"/>
</dbReference>
<name>A0A1Y3U4E9_9ACTN</name>
<sequence>MLTLNGVCKTFNAGTINEKRALVNVDLHLEAGDFVTVIGGNGAGKSTLMNMIAGVYPIDAGTITLDGQNISRLSEPARAKYLGRVFQDPMMGTAADMQIIENLAMAKRRGKTRTLAWGVTRSEKDEYAERLRELGLGLEKRLTAKVGLLSGGQRQALTLLMATLTDPKLLLLDEHTAALDPKTAAKVLDLTEKIVGEHHLTTLMVTHNMNDAIRLGNRLIMMHEGRIIYDVSGAEKAALTVADLLQKFEEVSGGELANDRMLLN</sequence>
<keyword evidence="2" id="KW-0813">Transport</keyword>
<dbReference type="PANTHER" id="PTHR42788:SF7">
    <property type="entry name" value="NITRATE ABC TRANSPORTER ATP-BINDING PROTEIN"/>
    <property type="match status" value="1"/>
</dbReference>
<accession>A0A1Y3U4E9</accession>
<dbReference type="SUPFAM" id="SSF52540">
    <property type="entry name" value="P-loop containing nucleoside triphosphate hydrolases"/>
    <property type="match status" value="1"/>
</dbReference>
<dbReference type="Pfam" id="PF00005">
    <property type="entry name" value="ABC_tran"/>
    <property type="match status" value="1"/>
</dbReference>
<keyword evidence="3" id="KW-1003">Cell membrane</keyword>
<dbReference type="EMBL" id="NFHO01000009">
    <property type="protein sequence ID" value="OUN42088.1"/>
    <property type="molecule type" value="Genomic_DNA"/>
</dbReference>
<evidence type="ECO:0000256" key="4">
    <source>
        <dbReference type="ARBA" id="ARBA00022741"/>
    </source>
</evidence>
<dbReference type="InterPro" id="IPR050166">
    <property type="entry name" value="ABC_transporter_ATP-bind"/>
</dbReference>
<dbReference type="GO" id="GO:0005524">
    <property type="term" value="F:ATP binding"/>
    <property type="evidence" value="ECO:0007669"/>
    <property type="project" value="UniProtKB-KW"/>
</dbReference>
<dbReference type="GO" id="GO:0005886">
    <property type="term" value="C:plasma membrane"/>
    <property type="evidence" value="ECO:0007669"/>
    <property type="project" value="UniProtKB-SubCell"/>
</dbReference>
<comment type="subcellular location">
    <subcellularLocation>
        <location evidence="1">Cell membrane</location>
        <topology evidence="1">Peripheral membrane protein</topology>
    </subcellularLocation>
</comment>
<dbReference type="PANTHER" id="PTHR42788">
    <property type="entry name" value="TAURINE IMPORT ATP-BINDING PROTEIN-RELATED"/>
    <property type="match status" value="1"/>
</dbReference>
<keyword evidence="4" id="KW-0547">Nucleotide-binding</keyword>